<protein>
    <submittedName>
        <fullName evidence="1">Uncharacterized protein</fullName>
    </submittedName>
</protein>
<reference evidence="2" key="1">
    <citation type="journal article" date="2023" name="G3 (Bethesda)">
        <title>Genome assembly and association tests identify interacting loci associated with vigor, precocity, and sex in interspecific pistachio rootstocks.</title>
        <authorList>
            <person name="Palmer W."/>
            <person name="Jacygrad E."/>
            <person name="Sagayaradj S."/>
            <person name="Cavanaugh K."/>
            <person name="Han R."/>
            <person name="Bertier L."/>
            <person name="Beede B."/>
            <person name="Kafkas S."/>
            <person name="Golino D."/>
            <person name="Preece J."/>
            <person name="Michelmore R."/>
        </authorList>
    </citation>
    <scope>NUCLEOTIDE SEQUENCE [LARGE SCALE GENOMIC DNA]</scope>
</reference>
<accession>A0ACC0ZR09</accession>
<name>A0ACC0ZR09_9ROSI</name>
<keyword evidence="2" id="KW-1185">Reference proteome</keyword>
<evidence type="ECO:0000313" key="2">
    <source>
        <dbReference type="Proteomes" id="UP001164250"/>
    </source>
</evidence>
<proteinExistence type="predicted"/>
<comment type="caution">
    <text evidence="1">The sequence shown here is derived from an EMBL/GenBank/DDBJ whole genome shotgun (WGS) entry which is preliminary data.</text>
</comment>
<evidence type="ECO:0000313" key="1">
    <source>
        <dbReference type="EMBL" id="KAJ0075199.1"/>
    </source>
</evidence>
<dbReference type="EMBL" id="CM047910">
    <property type="protein sequence ID" value="KAJ0075199.1"/>
    <property type="molecule type" value="Genomic_DNA"/>
</dbReference>
<organism evidence="1 2">
    <name type="scientific">Pistacia atlantica</name>
    <dbReference type="NCBI Taxonomy" id="434234"/>
    <lineage>
        <taxon>Eukaryota</taxon>
        <taxon>Viridiplantae</taxon>
        <taxon>Streptophyta</taxon>
        <taxon>Embryophyta</taxon>
        <taxon>Tracheophyta</taxon>
        <taxon>Spermatophyta</taxon>
        <taxon>Magnoliopsida</taxon>
        <taxon>eudicotyledons</taxon>
        <taxon>Gunneridae</taxon>
        <taxon>Pentapetalae</taxon>
        <taxon>rosids</taxon>
        <taxon>malvids</taxon>
        <taxon>Sapindales</taxon>
        <taxon>Anacardiaceae</taxon>
        <taxon>Pistacia</taxon>
    </lineage>
</organism>
<gene>
    <name evidence="1" type="ORF">Patl1_34850</name>
</gene>
<dbReference type="Proteomes" id="UP001164250">
    <property type="component" value="Chromosome 15"/>
</dbReference>
<sequence length="313" mass="35877">MAQELVSASDLAVDDLYFSALFDEEVDDQQAILPVSDSKYAEELQFQEALMASTVSSQMANRSDITNPSPPLRIIEVTGDHHMVRFLDPEESMEMPMMELESGESSKSFCEICAERKEIDEMFNTESCVHSYCRDCMSKHVATKLQDNVITVTCPGLNCKSILEFDVCRPLLLKGVVEIWEEAICEQMFDVSQRFYCPFKDCSAMLVTENDGQVITSSECPFCHRLFCAQCYVPWHCGIECEEFQRLNVDERGREDLMVRELAKEKKWGRCPKCKYYVERTDGCPHMTCRCKFEFCYGCGIEWNGSHGGCHRQ</sequence>